<dbReference type="Pfam" id="PF04841">
    <property type="entry name" value="Vps16_N"/>
    <property type="match status" value="1"/>
</dbReference>
<evidence type="ECO:0000313" key="2">
    <source>
        <dbReference type="EMBL" id="CAI9265040.1"/>
    </source>
</evidence>
<dbReference type="GO" id="GO:0005768">
    <property type="term" value="C:endosome"/>
    <property type="evidence" value="ECO:0007669"/>
    <property type="project" value="TreeGrafter"/>
</dbReference>
<name>A0AA35V577_LACSI</name>
<dbReference type="PANTHER" id="PTHR12811:SF0">
    <property type="entry name" value="VACUOLAR PROTEIN SORTING-ASSOCIATED PROTEIN 16 HOMOLOG"/>
    <property type="match status" value="1"/>
</dbReference>
<proteinExistence type="predicted"/>
<organism evidence="2 3">
    <name type="scientific">Lactuca saligna</name>
    <name type="common">Willowleaf lettuce</name>
    <dbReference type="NCBI Taxonomy" id="75948"/>
    <lineage>
        <taxon>Eukaryota</taxon>
        <taxon>Viridiplantae</taxon>
        <taxon>Streptophyta</taxon>
        <taxon>Embryophyta</taxon>
        <taxon>Tracheophyta</taxon>
        <taxon>Spermatophyta</taxon>
        <taxon>Magnoliopsida</taxon>
        <taxon>eudicotyledons</taxon>
        <taxon>Gunneridae</taxon>
        <taxon>Pentapetalae</taxon>
        <taxon>asterids</taxon>
        <taxon>campanulids</taxon>
        <taxon>Asterales</taxon>
        <taxon>Asteraceae</taxon>
        <taxon>Cichorioideae</taxon>
        <taxon>Cichorieae</taxon>
        <taxon>Lactucinae</taxon>
        <taxon>Lactuca</taxon>
    </lineage>
</organism>
<dbReference type="PANTHER" id="PTHR12811">
    <property type="entry name" value="VACUOLAR PROTEIN SORTING VPS16"/>
    <property type="match status" value="1"/>
</dbReference>
<dbReference type="InterPro" id="IPR016534">
    <property type="entry name" value="VPS16"/>
</dbReference>
<dbReference type="GO" id="GO:0006886">
    <property type="term" value="P:intracellular protein transport"/>
    <property type="evidence" value="ECO:0007669"/>
    <property type="project" value="InterPro"/>
</dbReference>
<gene>
    <name evidence="2" type="ORF">LSALG_LOCUS5667</name>
</gene>
<dbReference type="InterPro" id="IPR027417">
    <property type="entry name" value="P-loop_NTPase"/>
</dbReference>
<dbReference type="GO" id="GO:0005765">
    <property type="term" value="C:lysosomal membrane"/>
    <property type="evidence" value="ECO:0007669"/>
    <property type="project" value="TreeGrafter"/>
</dbReference>
<keyword evidence="3" id="KW-1185">Reference proteome</keyword>
<dbReference type="AlphaFoldDB" id="A0AA35V577"/>
<evidence type="ECO:0000259" key="1">
    <source>
        <dbReference type="Pfam" id="PF04841"/>
    </source>
</evidence>
<feature type="domain" description="Vps16 N-terminal" evidence="1">
    <location>
        <begin position="2"/>
        <end position="85"/>
    </location>
</feature>
<dbReference type="GO" id="GO:0016197">
    <property type="term" value="P:endosomal transport"/>
    <property type="evidence" value="ECO:0007669"/>
    <property type="project" value="TreeGrafter"/>
</dbReference>
<dbReference type="GO" id="GO:0030897">
    <property type="term" value="C:HOPS complex"/>
    <property type="evidence" value="ECO:0007669"/>
    <property type="project" value="TreeGrafter"/>
</dbReference>
<accession>A0AA35V577</accession>
<dbReference type="Gene3D" id="3.40.50.300">
    <property type="entry name" value="P-loop containing nucleotide triphosphate hydrolases"/>
    <property type="match status" value="1"/>
</dbReference>
<dbReference type="InterPro" id="IPR006926">
    <property type="entry name" value="Vps16_N"/>
</dbReference>
<protein>
    <recommendedName>
        <fullName evidence="1">Vps16 N-terminal domain-containing protein</fullName>
    </recommendedName>
</protein>
<dbReference type="Proteomes" id="UP001177003">
    <property type="component" value="Chromosome 0"/>
</dbReference>
<sequence length="277" mass="31309">MDSVLLYWDDMLLMVGPYGDLVRYLYDEPIILILECDGARILTKLNMEFLQRVPSSTESIFKIGSTEPTYLLYDALDHFYRRNAKVCALHFNAIIYTFGRFLLQLLKGLRTSRLLEYQEIPRLTLTLFPIFNLSPFPHNPPPASVANPFHFTDVGDGDDPVKILKDGILSVPPQKKSKTLEALILIKTSLLSVSKVMIFLSSYHLIASHIVRVHQKHENDVAPAFTTAQLKCYIQVAKSKKPKLSAETRKSFVDSYVALPKGDTAPGSRVAYSMTVR</sequence>
<dbReference type="GO" id="GO:0003779">
    <property type="term" value="F:actin binding"/>
    <property type="evidence" value="ECO:0007669"/>
    <property type="project" value="TreeGrafter"/>
</dbReference>
<dbReference type="GO" id="GO:0042144">
    <property type="term" value="P:vacuole fusion, non-autophagic"/>
    <property type="evidence" value="ECO:0007669"/>
    <property type="project" value="TreeGrafter"/>
</dbReference>
<reference evidence="2" key="1">
    <citation type="submission" date="2023-04" db="EMBL/GenBank/DDBJ databases">
        <authorList>
            <person name="Vijverberg K."/>
            <person name="Xiong W."/>
            <person name="Schranz E."/>
        </authorList>
    </citation>
    <scope>NUCLEOTIDE SEQUENCE</scope>
</reference>
<dbReference type="EMBL" id="OX465086">
    <property type="protein sequence ID" value="CAI9265040.1"/>
    <property type="molecule type" value="Genomic_DNA"/>
</dbReference>
<evidence type="ECO:0000313" key="3">
    <source>
        <dbReference type="Proteomes" id="UP001177003"/>
    </source>
</evidence>